<dbReference type="GO" id="GO:0000976">
    <property type="term" value="F:transcription cis-regulatory region binding"/>
    <property type="evidence" value="ECO:0007669"/>
    <property type="project" value="TreeGrafter"/>
</dbReference>
<proteinExistence type="predicted"/>
<dbReference type="Gene3D" id="4.10.240.10">
    <property type="entry name" value="Zn(2)-C6 fungal-type DNA-binding domain"/>
    <property type="match status" value="1"/>
</dbReference>
<evidence type="ECO:0000256" key="1">
    <source>
        <dbReference type="ARBA" id="ARBA00004123"/>
    </source>
</evidence>
<feature type="domain" description="Zn(2)-C6 fungal-type" evidence="4">
    <location>
        <begin position="19"/>
        <end position="49"/>
    </location>
</feature>
<dbReference type="GO" id="GO:0045944">
    <property type="term" value="P:positive regulation of transcription by RNA polymerase II"/>
    <property type="evidence" value="ECO:0007669"/>
    <property type="project" value="TreeGrafter"/>
</dbReference>
<dbReference type="InterPro" id="IPR021858">
    <property type="entry name" value="Fun_TF"/>
</dbReference>
<dbReference type="SUPFAM" id="SSF57701">
    <property type="entry name" value="Zn2/Cys6 DNA-binding domain"/>
    <property type="match status" value="1"/>
</dbReference>
<dbReference type="InterPro" id="IPR001138">
    <property type="entry name" value="Zn2Cys6_DnaBD"/>
</dbReference>
<gene>
    <name evidence="5" type="ORF">BRENAR_LOCUS922</name>
</gene>
<dbReference type="Pfam" id="PF00172">
    <property type="entry name" value="Zn_clus"/>
    <property type="match status" value="1"/>
</dbReference>
<dbReference type="EMBL" id="CAACVR010000002">
    <property type="protein sequence ID" value="VEU20187.1"/>
    <property type="molecule type" value="Genomic_DNA"/>
</dbReference>
<name>A0A448YH27_BRENA</name>
<feature type="compositionally biased region" description="Low complexity" evidence="3">
    <location>
        <begin position="141"/>
        <end position="165"/>
    </location>
</feature>
<dbReference type="AlphaFoldDB" id="A0A448YH27"/>
<dbReference type="Proteomes" id="UP000290900">
    <property type="component" value="Unassembled WGS sequence"/>
</dbReference>
<dbReference type="GO" id="GO:0000981">
    <property type="term" value="F:DNA-binding transcription factor activity, RNA polymerase II-specific"/>
    <property type="evidence" value="ECO:0007669"/>
    <property type="project" value="InterPro"/>
</dbReference>
<dbReference type="Pfam" id="PF11951">
    <property type="entry name" value="Fungal_trans_2"/>
    <property type="match status" value="1"/>
</dbReference>
<dbReference type="InterPro" id="IPR036864">
    <property type="entry name" value="Zn2-C6_fun-type_DNA-bd_sf"/>
</dbReference>
<evidence type="ECO:0000313" key="6">
    <source>
        <dbReference type="Proteomes" id="UP000290900"/>
    </source>
</evidence>
<dbReference type="GO" id="GO:0008270">
    <property type="term" value="F:zinc ion binding"/>
    <property type="evidence" value="ECO:0007669"/>
    <property type="project" value="InterPro"/>
</dbReference>
<keyword evidence="6" id="KW-1185">Reference proteome</keyword>
<evidence type="ECO:0000259" key="4">
    <source>
        <dbReference type="PROSITE" id="PS50048"/>
    </source>
</evidence>
<dbReference type="OrthoDB" id="25818at2759"/>
<comment type="subcellular location">
    <subcellularLocation>
        <location evidence="1">Nucleus</location>
    </subcellularLocation>
</comment>
<dbReference type="PROSITE" id="PS50048">
    <property type="entry name" value="ZN2_CY6_FUNGAL_2"/>
    <property type="match status" value="1"/>
</dbReference>
<evidence type="ECO:0000256" key="3">
    <source>
        <dbReference type="SAM" id="MobiDB-lite"/>
    </source>
</evidence>
<dbReference type="PANTHER" id="PTHR37534">
    <property type="entry name" value="TRANSCRIPTIONAL ACTIVATOR PROTEIN UGA3"/>
    <property type="match status" value="1"/>
</dbReference>
<dbReference type="CDD" id="cd00067">
    <property type="entry name" value="GAL4"/>
    <property type="match status" value="1"/>
</dbReference>
<dbReference type="GO" id="GO:0005634">
    <property type="term" value="C:nucleus"/>
    <property type="evidence" value="ECO:0007669"/>
    <property type="project" value="UniProtKB-SubCell"/>
</dbReference>
<evidence type="ECO:0000256" key="2">
    <source>
        <dbReference type="ARBA" id="ARBA00023242"/>
    </source>
</evidence>
<feature type="region of interest" description="Disordered" evidence="3">
    <location>
        <begin position="65"/>
        <end position="88"/>
    </location>
</feature>
<feature type="region of interest" description="Disordered" evidence="3">
    <location>
        <begin position="130"/>
        <end position="165"/>
    </location>
</feature>
<accession>A0A448YH27</accession>
<dbReference type="SMART" id="SM00066">
    <property type="entry name" value="GAL4"/>
    <property type="match status" value="1"/>
</dbReference>
<evidence type="ECO:0000313" key="5">
    <source>
        <dbReference type="EMBL" id="VEU20187.1"/>
    </source>
</evidence>
<sequence length="637" mass="73343">MAACSRRFIEVKSARSHGRCEECKRRKKKCDERKPSCGSCLRRKVSCVYNEPVIYKPKKAAKATKVKVKAKRHDDPTPVKVSDQNSSPPIFVPEPFSLGADPFQSLASFDMGEDDFLDIKTIIESILRDPNGADEQRSYATPSLPEETGSSTSSSSSSNSTAITTPSSFGNAFQQRLQQLSMISGKKSKGEADMELSARAFLNNFKYFGSDSDKYNRSFSLFLPLAYQNKAVLYAVSGWGMLVLRNGDQLKAVEYLDKSRFLCDEVLDRLQRDPSKIDRLELISLVVCLTCHVLVSSFRGDSAAWKKSFEDLYSTLKWVGLENFFNGVRDSPIGLWVLNCFFYNDVLKVIKVTNDKKVGTLFPLSEYHKIISFNFEDIEHSLEEDDFEGNGYEYDIPRPANTLDLVDPVMGCCISLFFRLAEVNNLYDLFIVKMRNLIDLCRPLMSEMDGKSEDFQIDFVRSPQYRYYEDYRVQFHDWIEIHTDRLTKKINETLPRIAALNRIKDPKERELHLTFFRVLQLALLLFLQIKLKEAPPRSMHVKRLMVHCYRNMRQLIVPNFVNRLAFPLLVTGAAACEIRDRVIIKGMYLEMAAISDSPNLRKVWSMMQEFWEINPMGETWDMTQNIINRLDWNICLI</sequence>
<reference evidence="5 6" key="1">
    <citation type="submission" date="2018-12" db="EMBL/GenBank/DDBJ databases">
        <authorList>
            <person name="Tiukova I."/>
            <person name="Dainat J."/>
        </authorList>
    </citation>
    <scope>NUCLEOTIDE SEQUENCE [LARGE SCALE GENOMIC DNA]</scope>
</reference>
<keyword evidence="2" id="KW-0539">Nucleus</keyword>
<organism evidence="5 6">
    <name type="scientific">Brettanomyces naardenensis</name>
    <name type="common">Yeast</name>
    <dbReference type="NCBI Taxonomy" id="13370"/>
    <lineage>
        <taxon>Eukaryota</taxon>
        <taxon>Fungi</taxon>
        <taxon>Dikarya</taxon>
        <taxon>Ascomycota</taxon>
        <taxon>Saccharomycotina</taxon>
        <taxon>Pichiomycetes</taxon>
        <taxon>Pichiales</taxon>
        <taxon>Pichiaceae</taxon>
        <taxon>Brettanomyces</taxon>
    </lineage>
</organism>
<protein>
    <submittedName>
        <fullName evidence="5">DEKNAAC101062</fullName>
    </submittedName>
</protein>
<dbReference type="PANTHER" id="PTHR37534:SF7">
    <property type="entry name" value="TRANSCRIPTIONAL ACTIVATOR PROTEIN UGA3"/>
    <property type="match status" value="1"/>
</dbReference>
<dbReference type="InParanoid" id="A0A448YH27"/>